<keyword evidence="5 7" id="KW-1133">Transmembrane helix</keyword>
<dbReference type="PROSITE" id="PS50928">
    <property type="entry name" value="ABC_TM1"/>
    <property type="match status" value="1"/>
</dbReference>
<evidence type="ECO:0000256" key="7">
    <source>
        <dbReference type="RuleBase" id="RU363032"/>
    </source>
</evidence>
<protein>
    <submittedName>
        <fullName evidence="9">Carbohydrate ABC transporter permease</fullName>
    </submittedName>
</protein>
<keyword evidence="2 7" id="KW-0813">Transport</keyword>
<dbReference type="CDD" id="cd06261">
    <property type="entry name" value="TM_PBP2"/>
    <property type="match status" value="1"/>
</dbReference>
<comment type="similarity">
    <text evidence="7">Belongs to the binding-protein-dependent transport system permease family.</text>
</comment>
<dbReference type="RefSeq" id="WP_235121394.1">
    <property type="nucleotide sequence ID" value="NZ_CP090978.1"/>
</dbReference>
<evidence type="ECO:0000256" key="2">
    <source>
        <dbReference type="ARBA" id="ARBA00022448"/>
    </source>
</evidence>
<sequence>MNDKRIKYMLNAAGLLICALWLVPLVWMVITAFKPDTAQAAPFLIPSVTLDNFKDVLHHPQANVGLWILNSTVVAVLTTAGVLILCTLAAFAFSRLQFAGKTLWFILIMAGLMIPREATLIPLYILFKDMNLLNTYFSIIAPSLAAPFGLIIMKQFFDGLPEQLFEAAKLDGCGLFRTLFVIAIPLTKPALASLGIFIFLAGWNDFLWPFLSVTDPKMVTIPIGLPVFRSQYLTGQGLTMAASALLSAPIIIVFIWFQKYIVKGIAMTGIKG</sequence>
<dbReference type="PANTHER" id="PTHR43744:SF8">
    <property type="entry name" value="SN-GLYCEROL-3-PHOSPHATE TRANSPORT SYSTEM PERMEASE PROTEIN UGPE"/>
    <property type="match status" value="1"/>
</dbReference>
<evidence type="ECO:0000256" key="6">
    <source>
        <dbReference type="ARBA" id="ARBA00023136"/>
    </source>
</evidence>
<keyword evidence="10" id="KW-1185">Reference proteome</keyword>
<name>A0ABY3SNM7_9BACL</name>
<gene>
    <name evidence="9" type="ORF">L0M14_06600</name>
</gene>
<feature type="transmembrane region" description="Helical" evidence="7">
    <location>
        <begin position="133"/>
        <end position="153"/>
    </location>
</feature>
<evidence type="ECO:0000256" key="5">
    <source>
        <dbReference type="ARBA" id="ARBA00022989"/>
    </source>
</evidence>
<organism evidence="9 10">
    <name type="scientific">Paenibacillus hexagrammi</name>
    <dbReference type="NCBI Taxonomy" id="2908839"/>
    <lineage>
        <taxon>Bacteria</taxon>
        <taxon>Bacillati</taxon>
        <taxon>Bacillota</taxon>
        <taxon>Bacilli</taxon>
        <taxon>Bacillales</taxon>
        <taxon>Paenibacillaceae</taxon>
        <taxon>Paenibacillus</taxon>
    </lineage>
</organism>
<dbReference type="EMBL" id="CP090978">
    <property type="protein sequence ID" value="UJF34821.1"/>
    <property type="molecule type" value="Genomic_DNA"/>
</dbReference>
<feature type="transmembrane region" description="Helical" evidence="7">
    <location>
        <begin position="238"/>
        <end position="257"/>
    </location>
</feature>
<keyword evidence="3" id="KW-1003">Cell membrane</keyword>
<feature type="transmembrane region" description="Helical" evidence="7">
    <location>
        <begin position="103"/>
        <end position="127"/>
    </location>
</feature>
<evidence type="ECO:0000256" key="1">
    <source>
        <dbReference type="ARBA" id="ARBA00004651"/>
    </source>
</evidence>
<dbReference type="PANTHER" id="PTHR43744">
    <property type="entry name" value="ABC TRANSPORTER PERMEASE PROTEIN MG189-RELATED-RELATED"/>
    <property type="match status" value="1"/>
</dbReference>
<feature type="transmembrane region" description="Helical" evidence="7">
    <location>
        <begin position="174"/>
        <end position="203"/>
    </location>
</feature>
<dbReference type="Proteomes" id="UP001649230">
    <property type="component" value="Chromosome"/>
</dbReference>
<comment type="subcellular location">
    <subcellularLocation>
        <location evidence="1 7">Cell membrane</location>
        <topology evidence="1 7">Multi-pass membrane protein</topology>
    </subcellularLocation>
</comment>
<dbReference type="InterPro" id="IPR035906">
    <property type="entry name" value="MetI-like_sf"/>
</dbReference>
<dbReference type="Gene3D" id="1.10.3720.10">
    <property type="entry name" value="MetI-like"/>
    <property type="match status" value="1"/>
</dbReference>
<feature type="domain" description="ABC transmembrane type-1" evidence="8">
    <location>
        <begin position="68"/>
        <end position="257"/>
    </location>
</feature>
<evidence type="ECO:0000256" key="4">
    <source>
        <dbReference type="ARBA" id="ARBA00022692"/>
    </source>
</evidence>
<proteinExistence type="inferred from homology"/>
<evidence type="ECO:0000313" key="9">
    <source>
        <dbReference type="EMBL" id="UJF34821.1"/>
    </source>
</evidence>
<keyword evidence="6 7" id="KW-0472">Membrane</keyword>
<dbReference type="InterPro" id="IPR000515">
    <property type="entry name" value="MetI-like"/>
</dbReference>
<keyword evidence="4 7" id="KW-0812">Transmembrane</keyword>
<evidence type="ECO:0000313" key="10">
    <source>
        <dbReference type="Proteomes" id="UP001649230"/>
    </source>
</evidence>
<reference evidence="9 10" key="1">
    <citation type="journal article" date="2024" name="Int. J. Syst. Evol. Microbiol.">
        <title>Paenibacillus hexagrammi sp. nov., a novel bacterium isolated from the gut content of Hexagrammos agrammus.</title>
        <authorList>
            <person name="Jung H.K."/>
            <person name="Kim D.G."/>
            <person name="Zin H."/>
            <person name="Park J."/>
            <person name="Jung H."/>
            <person name="Kim Y.O."/>
            <person name="Kong H.J."/>
            <person name="Kim J.W."/>
            <person name="Kim Y.S."/>
        </authorList>
    </citation>
    <scope>NUCLEOTIDE SEQUENCE [LARGE SCALE GENOMIC DNA]</scope>
    <source>
        <strain evidence="9 10">YPD9-1</strain>
    </source>
</reference>
<dbReference type="SUPFAM" id="SSF161098">
    <property type="entry name" value="MetI-like"/>
    <property type="match status" value="1"/>
</dbReference>
<evidence type="ECO:0000259" key="8">
    <source>
        <dbReference type="PROSITE" id="PS50928"/>
    </source>
</evidence>
<accession>A0ABY3SNM7</accession>
<evidence type="ECO:0000256" key="3">
    <source>
        <dbReference type="ARBA" id="ARBA00022475"/>
    </source>
</evidence>
<dbReference type="Pfam" id="PF00528">
    <property type="entry name" value="BPD_transp_1"/>
    <property type="match status" value="1"/>
</dbReference>
<feature type="transmembrane region" description="Helical" evidence="7">
    <location>
        <begin position="64"/>
        <end position="91"/>
    </location>
</feature>